<dbReference type="GO" id="GO:0032259">
    <property type="term" value="P:methylation"/>
    <property type="evidence" value="ECO:0007669"/>
    <property type="project" value="UniProtKB-KW"/>
</dbReference>
<keyword evidence="4 8" id="KW-0566">Pantothenate biosynthesis</keyword>
<feature type="active site" description="Proton acceptor" evidence="8 9">
    <location>
        <position position="181"/>
    </location>
</feature>
<evidence type="ECO:0000256" key="4">
    <source>
        <dbReference type="ARBA" id="ARBA00022655"/>
    </source>
</evidence>
<dbReference type="SUPFAM" id="SSF51621">
    <property type="entry name" value="Phosphoenolpyruvate/pyruvate domain"/>
    <property type="match status" value="1"/>
</dbReference>
<keyword evidence="8 11" id="KW-0460">Magnesium</keyword>
<evidence type="ECO:0000256" key="9">
    <source>
        <dbReference type="PIRSR" id="PIRSR000388-1"/>
    </source>
</evidence>
<dbReference type="NCBIfam" id="TIGR00222">
    <property type="entry name" value="panB"/>
    <property type="match status" value="1"/>
</dbReference>
<proteinExistence type="inferred from homology"/>
<feature type="binding site" evidence="8 10">
    <location>
        <begin position="45"/>
        <end position="46"/>
    </location>
    <ligand>
        <name>3-methyl-2-oxobutanoate</name>
        <dbReference type="ChEBI" id="CHEBI:11851"/>
    </ligand>
</feature>
<name>A0A1X7AIJ8_9GAMM</name>
<dbReference type="Gene3D" id="3.20.20.60">
    <property type="entry name" value="Phosphoenolpyruvate-binding domains"/>
    <property type="match status" value="1"/>
</dbReference>
<evidence type="ECO:0000256" key="11">
    <source>
        <dbReference type="PIRSR" id="PIRSR000388-3"/>
    </source>
</evidence>
<dbReference type="NCBIfam" id="NF001452">
    <property type="entry name" value="PRK00311.1"/>
    <property type="match status" value="1"/>
</dbReference>
<comment type="function">
    <text evidence="7 8">Catalyzes the reversible reaction in which hydroxymethyl group from 5,10-methylenetetrahydrofolate is transferred onto alpha-ketoisovalerate to form ketopantoate.</text>
</comment>
<dbReference type="GO" id="GO:0000287">
    <property type="term" value="F:magnesium ion binding"/>
    <property type="evidence" value="ECO:0007669"/>
    <property type="project" value="TreeGrafter"/>
</dbReference>
<dbReference type="CDD" id="cd06557">
    <property type="entry name" value="KPHMT-like"/>
    <property type="match status" value="1"/>
</dbReference>
<feature type="binding site" evidence="8 11">
    <location>
        <position position="84"/>
    </location>
    <ligand>
        <name>Mg(2+)</name>
        <dbReference type="ChEBI" id="CHEBI:18420"/>
    </ligand>
</feature>
<dbReference type="EC" id="2.1.2.11" evidence="8"/>
<dbReference type="GO" id="GO:0015940">
    <property type="term" value="P:pantothenate biosynthetic process"/>
    <property type="evidence" value="ECO:0007669"/>
    <property type="project" value="UniProtKB-UniRule"/>
</dbReference>
<dbReference type="PIRSF" id="PIRSF000388">
    <property type="entry name" value="Pantoate_hydroxy_MeTrfase"/>
    <property type="match status" value="1"/>
</dbReference>
<evidence type="ECO:0000313" key="12">
    <source>
        <dbReference type="EMBL" id="SMA45070.1"/>
    </source>
</evidence>
<comment type="similarity">
    <text evidence="2 8">Belongs to the PanB family.</text>
</comment>
<dbReference type="Proteomes" id="UP000196573">
    <property type="component" value="Unassembled WGS sequence"/>
</dbReference>
<dbReference type="GO" id="GO:0008168">
    <property type="term" value="F:methyltransferase activity"/>
    <property type="evidence" value="ECO:0007669"/>
    <property type="project" value="UniProtKB-KW"/>
</dbReference>
<accession>A0A1X7AIJ8</accession>
<keyword evidence="5 8" id="KW-0808">Transferase</keyword>
<dbReference type="InterPro" id="IPR015813">
    <property type="entry name" value="Pyrv/PenolPyrv_kinase-like_dom"/>
</dbReference>
<feature type="binding site" evidence="8 11">
    <location>
        <position position="114"/>
    </location>
    <ligand>
        <name>Mg(2+)</name>
        <dbReference type="ChEBI" id="CHEBI:18420"/>
    </ligand>
</feature>
<dbReference type="GO" id="GO:0005737">
    <property type="term" value="C:cytoplasm"/>
    <property type="evidence" value="ECO:0007669"/>
    <property type="project" value="UniProtKB-SubCell"/>
</dbReference>
<feature type="binding site" evidence="8 10">
    <location>
        <position position="112"/>
    </location>
    <ligand>
        <name>3-methyl-2-oxobutanoate</name>
        <dbReference type="ChEBI" id="CHEBI:11851"/>
    </ligand>
</feature>
<dbReference type="GO" id="GO:0003864">
    <property type="term" value="F:3-methyl-2-oxobutanoate hydroxymethyltransferase activity"/>
    <property type="evidence" value="ECO:0007669"/>
    <property type="project" value="UniProtKB-UniRule"/>
</dbReference>
<gene>
    <name evidence="8 12" type="primary">panB</name>
    <name evidence="12" type="ORF">EHSB41UT_01835</name>
</gene>
<keyword evidence="8" id="KW-0963">Cytoplasm</keyword>
<dbReference type="Pfam" id="PF02548">
    <property type="entry name" value="Pantoate_transf"/>
    <property type="match status" value="1"/>
</dbReference>
<dbReference type="FunFam" id="3.20.20.60:FF:000003">
    <property type="entry name" value="3-methyl-2-oxobutanoate hydroxymethyltransferase"/>
    <property type="match status" value="1"/>
</dbReference>
<dbReference type="EMBL" id="FWPT01000004">
    <property type="protein sequence ID" value="SMA45070.1"/>
    <property type="molecule type" value="Genomic_DNA"/>
</dbReference>
<feature type="binding site" evidence="8 10">
    <location>
        <position position="84"/>
    </location>
    <ligand>
        <name>3-methyl-2-oxobutanoate</name>
        <dbReference type="ChEBI" id="CHEBI:11851"/>
    </ligand>
</feature>
<dbReference type="PANTHER" id="PTHR20881:SF0">
    <property type="entry name" value="3-METHYL-2-OXOBUTANOATE HYDROXYMETHYLTRANSFERASE"/>
    <property type="match status" value="1"/>
</dbReference>
<feature type="binding site" evidence="8 11">
    <location>
        <position position="45"/>
    </location>
    <ligand>
        <name>Mg(2+)</name>
        <dbReference type="ChEBI" id="CHEBI:18420"/>
    </ligand>
</feature>
<dbReference type="UniPathway" id="UPA00028">
    <property type="reaction ID" value="UER00003"/>
</dbReference>
<dbReference type="OrthoDB" id="9781789at2"/>
<evidence type="ECO:0000256" key="7">
    <source>
        <dbReference type="ARBA" id="ARBA00056497"/>
    </source>
</evidence>
<dbReference type="InterPro" id="IPR003700">
    <property type="entry name" value="Pantoate_hydroxy_MeTrfase"/>
</dbReference>
<evidence type="ECO:0000256" key="5">
    <source>
        <dbReference type="ARBA" id="ARBA00022679"/>
    </source>
</evidence>
<evidence type="ECO:0000256" key="10">
    <source>
        <dbReference type="PIRSR" id="PIRSR000388-2"/>
    </source>
</evidence>
<comment type="pathway">
    <text evidence="1 8">Cofactor biosynthesis; (R)-pantothenate biosynthesis; (R)-pantoate from 3-methyl-2-oxobutanoate: step 1/2.</text>
</comment>
<evidence type="ECO:0000256" key="6">
    <source>
        <dbReference type="ARBA" id="ARBA00022723"/>
    </source>
</evidence>
<keyword evidence="6 8" id="KW-0479">Metal-binding</keyword>
<dbReference type="InterPro" id="IPR040442">
    <property type="entry name" value="Pyrv_kinase-like_dom_sf"/>
</dbReference>
<dbReference type="RefSeq" id="WP_087109104.1">
    <property type="nucleotide sequence ID" value="NZ_CBCSCN010000002.1"/>
</dbReference>
<dbReference type="HAMAP" id="MF_00156">
    <property type="entry name" value="PanB"/>
    <property type="match status" value="1"/>
</dbReference>
<keyword evidence="13" id="KW-1185">Reference proteome</keyword>
<comment type="catalytic activity">
    <reaction evidence="8">
        <text>(6R)-5,10-methylene-5,6,7,8-tetrahydrofolate + 3-methyl-2-oxobutanoate + H2O = 2-dehydropantoate + (6S)-5,6,7,8-tetrahydrofolate</text>
        <dbReference type="Rhea" id="RHEA:11824"/>
        <dbReference type="ChEBI" id="CHEBI:11561"/>
        <dbReference type="ChEBI" id="CHEBI:11851"/>
        <dbReference type="ChEBI" id="CHEBI:15377"/>
        <dbReference type="ChEBI" id="CHEBI:15636"/>
        <dbReference type="ChEBI" id="CHEBI:57453"/>
        <dbReference type="EC" id="2.1.2.11"/>
    </reaction>
</comment>
<keyword evidence="12" id="KW-0489">Methyltransferase</keyword>
<evidence type="ECO:0000256" key="3">
    <source>
        <dbReference type="ARBA" id="ARBA00011424"/>
    </source>
</evidence>
<evidence type="ECO:0000313" key="13">
    <source>
        <dbReference type="Proteomes" id="UP000196573"/>
    </source>
</evidence>
<comment type="subcellular location">
    <subcellularLocation>
        <location evidence="8">Cytoplasm</location>
    </subcellularLocation>
</comment>
<dbReference type="AlphaFoldDB" id="A0A1X7AIJ8"/>
<comment type="subunit">
    <text evidence="3 8">Homodecamer; pentamer of dimers.</text>
</comment>
<reference evidence="12 13" key="1">
    <citation type="submission" date="2017-03" db="EMBL/GenBank/DDBJ databases">
        <authorList>
            <person name="Afonso C.L."/>
            <person name="Miller P.J."/>
            <person name="Scott M.A."/>
            <person name="Spackman E."/>
            <person name="Goraichik I."/>
            <person name="Dimitrov K.M."/>
            <person name="Suarez D.L."/>
            <person name="Swayne D.E."/>
        </authorList>
    </citation>
    <scope>NUCLEOTIDE SEQUENCE [LARGE SCALE GENOMIC DNA]</scope>
    <source>
        <strain evidence="12">SB41UT1</strain>
    </source>
</reference>
<comment type="cofactor">
    <cofactor evidence="8 11">
        <name>Mg(2+)</name>
        <dbReference type="ChEBI" id="CHEBI:18420"/>
    </cofactor>
    <text evidence="8 11">Binds 1 Mg(2+) ion per subunit.</text>
</comment>
<protein>
    <recommendedName>
        <fullName evidence="8">3-methyl-2-oxobutanoate hydroxymethyltransferase</fullName>
        <ecNumber evidence="8">2.1.2.11</ecNumber>
    </recommendedName>
    <alternativeName>
        <fullName evidence="8">Ketopantoate hydroxymethyltransferase</fullName>
        <shortName evidence="8">KPHMT</shortName>
    </alternativeName>
</protein>
<sequence>MAKTTLHTLLEMKQTGEKFTCLTSYDATQAHMVSSQGTDIILVGDSLGMVVQGRDSTVPVTMDDMVYHTRCVARGNTDAMIMADIPFMACATIEQTYTNATALMQAGAEVIKLEGGRWLCDTVKGLSERGVPTCLHLGLTPQSVSMLGGYKVQGRDEESANRMIEDAIMLANAGANIILLECVPTPLAREITRAVSVPVIGIGAGPDTDGQVLVVYDMLGMTHGRKPRFVKDFMAEAGTPAEAVAQFVADVKSGAFPAPEHGFSK</sequence>
<organism evidence="12 13">
    <name type="scientific">Parendozoicomonas haliclonae</name>
    <dbReference type="NCBI Taxonomy" id="1960125"/>
    <lineage>
        <taxon>Bacteria</taxon>
        <taxon>Pseudomonadati</taxon>
        <taxon>Pseudomonadota</taxon>
        <taxon>Gammaproteobacteria</taxon>
        <taxon>Oceanospirillales</taxon>
        <taxon>Endozoicomonadaceae</taxon>
        <taxon>Parendozoicomonas</taxon>
    </lineage>
</organism>
<evidence type="ECO:0000256" key="1">
    <source>
        <dbReference type="ARBA" id="ARBA00005033"/>
    </source>
</evidence>
<dbReference type="PANTHER" id="PTHR20881">
    <property type="entry name" value="3-METHYL-2-OXOBUTANOATE HYDROXYMETHYLTRANSFERASE"/>
    <property type="match status" value="1"/>
</dbReference>
<evidence type="ECO:0000256" key="8">
    <source>
        <dbReference type="HAMAP-Rule" id="MF_00156"/>
    </source>
</evidence>
<evidence type="ECO:0000256" key="2">
    <source>
        <dbReference type="ARBA" id="ARBA00008676"/>
    </source>
</evidence>